<keyword evidence="3" id="KW-1185">Reference proteome</keyword>
<feature type="region of interest" description="Disordered" evidence="1">
    <location>
        <begin position="53"/>
        <end position="72"/>
    </location>
</feature>
<dbReference type="EMBL" id="SACL01000004">
    <property type="protein sequence ID" value="RVT96303.1"/>
    <property type="molecule type" value="Genomic_DNA"/>
</dbReference>
<protein>
    <submittedName>
        <fullName evidence="2">Uncharacterized protein</fullName>
    </submittedName>
</protein>
<dbReference type="Proteomes" id="UP000282957">
    <property type="component" value="Unassembled WGS sequence"/>
</dbReference>
<sequence length="118" mass="13387">MPRDAPLQRAMLVDEADIEESLAYLRDTAVEFGALKSRKLVLELKLKRARAARVAASQASSTDRREAEGWSSSKVDEIIEESAQAEARFTEIGAMRQYHELRIEVWRSLNANNRRGNI</sequence>
<evidence type="ECO:0000256" key="1">
    <source>
        <dbReference type="SAM" id="MobiDB-lite"/>
    </source>
</evidence>
<proteinExistence type="predicted"/>
<evidence type="ECO:0000313" key="3">
    <source>
        <dbReference type="Proteomes" id="UP000282957"/>
    </source>
</evidence>
<accession>A0A437MF95</accession>
<reference evidence="2 3" key="1">
    <citation type="submission" date="2019-01" db="EMBL/GenBank/DDBJ databases">
        <authorList>
            <person name="Chen W.-M."/>
        </authorList>
    </citation>
    <scope>NUCLEOTIDE SEQUENCE [LARGE SCALE GENOMIC DNA]</scope>
    <source>
        <strain evidence="2 3">CCP-6</strain>
    </source>
</reference>
<dbReference type="RefSeq" id="WP_127788236.1">
    <property type="nucleotide sequence ID" value="NZ_SACL01000004.1"/>
</dbReference>
<evidence type="ECO:0000313" key="2">
    <source>
        <dbReference type="EMBL" id="RVT96303.1"/>
    </source>
</evidence>
<comment type="caution">
    <text evidence="2">The sequence shown here is derived from an EMBL/GenBank/DDBJ whole genome shotgun (WGS) entry which is preliminary data.</text>
</comment>
<name>A0A437MF95_9PROT</name>
<dbReference type="AlphaFoldDB" id="A0A437MF95"/>
<gene>
    <name evidence="2" type="ORF">EOD42_14425</name>
</gene>
<organism evidence="2 3">
    <name type="scientific">Rhodovarius crocodyli</name>
    <dbReference type="NCBI Taxonomy" id="1979269"/>
    <lineage>
        <taxon>Bacteria</taxon>
        <taxon>Pseudomonadati</taxon>
        <taxon>Pseudomonadota</taxon>
        <taxon>Alphaproteobacteria</taxon>
        <taxon>Acetobacterales</taxon>
        <taxon>Roseomonadaceae</taxon>
        <taxon>Rhodovarius</taxon>
    </lineage>
</organism>